<dbReference type="SMART" id="SM00248">
    <property type="entry name" value="ANK"/>
    <property type="match status" value="6"/>
</dbReference>
<dbReference type="Gene3D" id="1.25.40.20">
    <property type="entry name" value="Ankyrin repeat-containing domain"/>
    <property type="match status" value="2"/>
</dbReference>
<organism evidence="6 7">
    <name type="scientific">Diplogelasinospora grovesii</name>
    <dbReference type="NCBI Taxonomy" id="303347"/>
    <lineage>
        <taxon>Eukaryota</taxon>
        <taxon>Fungi</taxon>
        <taxon>Dikarya</taxon>
        <taxon>Ascomycota</taxon>
        <taxon>Pezizomycotina</taxon>
        <taxon>Sordariomycetes</taxon>
        <taxon>Sordariomycetidae</taxon>
        <taxon>Sordariales</taxon>
        <taxon>Diplogelasinosporaceae</taxon>
        <taxon>Diplogelasinospora</taxon>
    </lineage>
</organism>
<dbReference type="PROSITE" id="PS50297">
    <property type="entry name" value="ANK_REP_REGION"/>
    <property type="match status" value="2"/>
</dbReference>
<evidence type="ECO:0000256" key="1">
    <source>
        <dbReference type="ARBA" id="ARBA00022737"/>
    </source>
</evidence>
<reference evidence="7" key="1">
    <citation type="journal article" date="2023" name="Mol. Phylogenet. Evol.">
        <title>Genome-scale phylogeny and comparative genomics of the fungal order Sordariales.</title>
        <authorList>
            <person name="Hensen N."/>
            <person name="Bonometti L."/>
            <person name="Westerberg I."/>
            <person name="Brannstrom I.O."/>
            <person name="Guillou S."/>
            <person name="Cros-Aarteil S."/>
            <person name="Calhoun S."/>
            <person name="Haridas S."/>
            <person name="Kuo A."/>
            <person name="Mondo S."/>
            <person name="Pangilinan J."/>
            <person name="Riley R."/>
            <person name="LaButti K."/>
            <person name="Andreopoulos B."/>
            <person name="Lipzen A."/>
            <person name="Chen C."/>
            <person name="Yan M."/>
            <person name="Daum C."/>
            <person name="Ng V."/>
            <person name="Clum A."/>
            <person name="Steindorff A."/>
            <person name="Ohm R.A."/>
            <person name="Martin F."/>
            <person name="Silar P."/>
            <person name="Natvig D.O."/>
            <person name="Lalanne C."/>
            <person name="Gautier V."/>
            <person name="Ament-Velasquez S.L."/>
            <person name="Kruys A."/>
            <person name="Hutchinson M.I."/>
            <person name="Powell A.J."/>
            <person name="Barry K."/>
            <person name="Miller A.N."/>
            <person name="Grigoriev I.V."/>
            <person name="Debuchy R."/>
            <person name="Gladieux P."/>
            <person name="Hiltunen Thoren M."/>
            <person name="Johannesson H."/>
        </authorList>
    </citation>
    <scope>NUCLEOTIDE SEQUENCE [LARGE SCALE GENOMIC DNA]</scope>
    <source>
        <strain evidence="7">CBS 340.73</strain>
    </source>
</reference>
<feature type="repeat" description="ANK" evidence="4">
    <location>
        <begin position="418"/>
        <end position="450"/>
    </location>
</feature>
<dbReference type="PANTHER" id="PTHR24198">
    <property type="entry name" value="ANKYRIN REPEAT AND PROTEIN KINASE DOMAIN-CONTAINING PROTEIN"/>
    <property type="match status" value="1"/>
</dbReference>
<dbReference type="InterPro" id="IPR036770">
    <property type="entry name" value="Ankyrin_rpt-contain_sf"/>
</dbReference>
<gene>
    <name evidence="6" type="ORF">QBC46DRAFT_378886</name>
</gene>
<accession>A0AAN6NFK4</accession>
<name>A0AAN6NFK4_9PEZI</name>
<dbReference type="AlphaFoldDB" id="A0AAN6NFK4"/>
<dbReference type="EMBL" id="MU853770">
    <property type="protein sequence ID" value="KAK3942807.1"/>
    <property type="molecule type" value="Genomic_DNA"/>
</dbReference>
<comment type="caution">
    <text evidence="6">The sequence shown here is derived from an EMBL/GenBank/DDBJ whole genome shotgun (WGS) entry which is preliminary data.</text>
</comment>
<evidence type="ECO:0000256" key="4">
    <source>
        <dbReference type="PROSITE-ProRule" id="PRU00023"/>
    </source>
</evidence>
<dbReference type="GO" id="GO:0008270">
    <property type="term" value="F:zinc ion binding"/>
    <property type="evidence" value="ECO:0007669"/>
    <property type="project" value="InterPro"/>
</dbReference>
<keyword evidence="7" id="KW-1185">Reference proteome</keyword>
<dbReference type="GO" id="GO:0005737">
    <property type="term" value="C:cytoplasm"/>
    <property type="evidence" value="ECO:0007669"/>
    <property type="project" value="TreeGrafter"/>
</dbReference>
<evidence type="ECO:0000313" key="7">
    <source>
        <dbReference type="Proteomes" id="UP001303473"/>
    </source>
</evidence>
<dbReference type="PANTHER" id="PTHR24198:SF165">
    <property type="entry name" value="ANKYRIN REPEAT-CONTAINING PROTEIN-RELATED"/>
    <property type="match status" value="1"/>
</dbReference>
<dbReference type="InterPro" id="IPR001138">
    <property type="entry name" value="Zn2Cys6_DnaBD"/>
</dbReference>
<dbReference type="Pfam" id="PF12796">
    <property type="entry name" value="Ank_2"/>
    <property type="match status" value="2"/>
</dbReference>
<keyword evidence="1" id="KW-0677">Repeat</keyword>
<feature type="domain" description="Zn(2)-C6 fungal-type" evidence="5">
    <location>
        <begin position="42"/>
        <end position="75"/>
    </location>
</feature>
<dbReference type="CDD" id="cd00067">
    <property type="entry name" value="GAL4"/>
    <property type="match status" value="1"/>
</dbReference>
<evidence type="ECO:0000256" key="3">
    <source>
        <dbReference type="ARBA" id="ARBA00023242"/>
    </source>
</evidence>
<evidence type="ECO:0000256" key="2">
    <source>
        <dbReference type="ARBA" id="ARBA00023043"/>
    </source>
</evidence>
<dbReference type="PROSITE" id="PS50088">
    <property type="entry name" value="ANK_REPEAT"/>
    <property type="match status" value="2"/>
</dbReference>
<dbReference type="GO" id="GO:0000981">
    <property type="term" value="F:DNA-binding transcription factor activity, RNA polymerase II-specific"/>
    <property type="evidence" value="ECO:0007669"/>
    <property type="project" value="InterPro"/>
</dbReference>
<dbReference type="PROSITE" id="PS50048">
    <property type="entry name" value="ZN2_CY6_FUNGAL_2"/>
    <property type="match status" value="1"/>
</dbReference>
<dbReference type="SUPFAM" id="SSF48403">
    <property type="entry name" value="Ankyrin repeat"/>
    <property type="match status" value="1"/>
</dbReference>
<dbReference type="Proteomes" id="UP001303473">
    <property type="component" value="Unassembled WGS sequence"/>
</dbReference>
<protein>
    <submittedName>
        <fullName evidence="6">Ankyrin repeat-containing domain protein</fullName>
    </submittedName>
</protein>
<feature type="repeat" description="ANK" evidence="4">
    <location>
        <begin position="385"/>
        <end position="417"/>
    </location>
</feature>
<sequence length="681" mass="75388">MSSSTPLSIPLQAMNVSGTAAEVSLEGVRGKRKPRGRLDVEKCSQCRKDKKKCTPQGRDASQKCDRCAAMGLDCSPNTKKRRTTTQVSDNEHPAAVQVVSPDSICAGGNKRLTHGVEEPDWTYPQLLDAINILHVSSVVAEKFNECLNNAYDTFGEDFDPSDPGEAALREFRSFIASLRAELFRRIESRLGRVRNLSDHQSSLETALLRQYKSLLFYSSTVIFSSLSREGVNLDNISNHLDDLHDSQDFGTACRMLETQDVYSPAEIFRLLKKRLEQFKSRVADLAQTFALSFPTSILDCPCIWGPTFAEFFDCWIIEKWWDEACSELKDLISVFPSDAFKSTVFHLLAEGMETKTRHTERYINRLHASVKGVFASVDINARDLFGRTALDIASQRNLIDVVKFLLTNGASWKAETEDKRTALHYAAALGHLDVCGVLLGAGADINTLDARQTTPFFYAVQNGHIQVMRMLMDSLGFDLRFELGPLGSFSVAVFGECEAAALMMMAHRDFSWGALIDIFDTDARGAFQLFGYASTRHMRKLVEAMIEAMGSHVNRADNDGNTALAIAARQEDITAVRLLLSNHHIDAGKPNRWNETPLHTAARKGNMELCSLLAPRPDSRLFEKSEDGMTAYGIAVAKGYQEIAKLLADLMSLVLASGRGAPGGYQGGPPAAYQAPFFVYI</sequence>
<dbReference type="InterPro" id="IPR002110">
    <property type="entry name" value="Ankyrin_rpt"/>
</dbReference>
<evidence type="ECO:0000259" key="5">
    <source>
        <dbReference type="PROSITE" id="PS50048"/>
    </source>
</evidence>
<keyword evidence="2 4" id="KW-0040">ANK repeat</keyword>
<keyword evidence="3" id="KW-0539">Nucleus</keyword>
<evidence type="ECO:0000313" key="6">
    <source>
        <dbReference type="EMBL" id="KAK3942807.1"/>
    </source>
</evidence>
<proteinExistence type="predicted"/>